<keyword evidence="3" id="KW-1185">Reference proteome</keyword>
<proteinExistence type="predicted"/>
<protein>
    <submittedName>
        <fullName evidence="2">Uncharacterized protein</fullName>
    </submittedName>
</protein>
<evidence type="ECO:0000256" key="1">
    <source>
        <dbReference type="SAM" id="MobiDB-lite"/>
    </source>
</evidence>
<feature type="compositionally biased region" description="Basic residues" evidence="1">
    <location>
        <begin position="23"/>
        <end position="32"/>
    </location>
</feature>
<feature type="region of interest" description="Disordered" evidence="1">
    <location>
        <begin position="15"/>
        <end position="45"/>
    </location>
</feature>
<name>A0AB37ZY96_9LACT</name>
<dbReference type="EMBL" id="FNQH01000002">
    <property type="protein sequence ID" value="SEA16778.1"/>
    <property type="molecule type" value="Genomic_DNA"/>
</dbReference>
<organism evidence="2 3">
    <name type="scientific">Trichococcus collinsii</name>
    <dbReference type="NCBI Taxonomy" id="157076"/>
    <lineage>
        <taxon>Bacteria</taxon>
        <taxon>Bacillati</taxon>
        <taxon>Bacillota</taxon>
        <taxon>Bacilli</taxon>
        <taxon>Lactobacillales</taxon>
        <taxon>Carnobacteriaceae</taxon>
        <taxon>Trichococcus</taxon>
    </lineage>
</organism>
<accession>A0AB37ZY96</accession>
<gene>
    <name evidence="2" type="ORF">SAMN04488525_102140</name>
</gene>
<evidence type="ECO:0000313" key="3">
    <source>
        <dbReference type="Proteomes" id="UP000199042"/>
    </source>
</evidence>
<sequence length="72" mass="7771">MLFTGNCDVSVPEEKIQKDHQLRPRRLRRSTAVHKSVSSGEQPLAGVELPGAIPFSDEGTLIGADSQKTIIG</sequence>
<reference evidence="2 3" key="1">
    <citation type="submission" date="2016-10" db="EMBL/GenBank/DDBJ databases">
        <authorList>
            <person name="Varghese N."/>
            <person name="Submissions S."/>
        </authorList>
    </citation>
    <scope>NUCLEOTIDE SEQUENCE [LARGE SCALE GENOMIC DNA]</scope>
    <source>
        <strain evidence="2 3">DSM 14526</strain>
    </source>
</reference>
<dbReference type="AlphaFoldDB" id="A0AB37ZY96"/>
<comment type="caution">
    <text evidence="2">The sequence shown here is derived from an EMBL/GenBank/DDBJ whole genome shotgun (WGS) entry which is preliminary data.</text>
</comment>
<evidence type="ECO:0000313" key="2">
    <source>
        <dbReference type="EMBL" id="SEA16778.1"/>
    </source>
</evidence>
<dbReference type="Proteomes" id="UP000199042">
    <property type="component" value="Unassembled WGS sequence"/>
</dbReference>